<gene>
    <name evidence="1" type="ORF">L914_06796</name>
</gene>
<protein>
    <submittedName>
        <fullName evidence="1">Uncharacterized protein</fullName>
    </submittedName>
</protein>
<organism evidence="1">
    <name type="scientific">Phytophthora nicotianae</name>
    <name type="common">Potato buckeye rot agent</name>
    <name type="synonym">Phytophthora parasitica</name>
    <dbReference type="NCBI Taxonomy" id="4792"/>
    <lineage>
        <taxon>Eukaryota</taxon>
        <taxon>Sar</taxon>
        <taxon>Stramenopiles</taxon>
        <taxon>Oomycota</taxon>
        <taxon>Peronosporomycetes</taxon>
        <taxon>Peronosporales</taxon>
        <taxon>Peronosporaceae</taxon>
        <taxon>Phytophthora</taxon>
    </lineage>
</organism>
<dbReference type="Proteomes" id="UP000054532">
    <property type="component" value="Unassembled WGS sequence"/>
</dbReference>
<sequence length="87" mass="9934">MRKHMPLSTWQTSGVLIPCNPLQPLVSISEIVDAFGTLLYFAKEFYNSTVYDFIKAGATFMEKYTMFSRSDTATCSKLFFWINSKLG</sequence>
<name>W2NM20_PHYNI</name>
<proteinExistence type="predicted"/>
<dbReference type="EMBL" id="KI692298">
    <property type="protein sequence ID" value="ETM48719.1"/>
    <property type="molecule type" value="Genomic_DNA"/>
</dbReference>
<reference evidence="1" key="1">
    <citation type="submission" date="2013-11" db="EMBL/GenBank/DDBJ databases">
        <title>The Genome Sequence of Phytophthora parasitica IAC_01/95.</title>
        <authorList>
            <consortium name="The Broad Institute Genomics Platform"/>
            <person name="Russ C."/>
            <person name="Tyler B."/>
            <person name="Panabieres F."/>
            <person name="Shan W."/>
            <person name="Tripathy S."/>
            <person name="Grunwald N."/>
            <person name="Machado M."/>
            <person name="Johnson C.S."/>
            <person name="Arredondo F."/>
            <person name="Hong C."/>
            <person name="Coffey M."/>
            <person name="Young S.K."/>
            <person name="Zeng Q."/>
            <person name="Gargeya S."/>
            <person name="Fitzgerald M."/>
            <person name="Abouelleil A."/>
            <person name="Alvarado L."/>
            <person name="Chapman S.B."/>
            <person name="Gainer-Dewar J."/>
            <person name="Goldberg J."/>
            <person name="Griggs A."/>
            <person name="Gujja S."/>
            <person name="Hansen M."/>
            <person name="Howarth C."/>
            <person name="Imamovic A."/>
            <person name="Ireland A."/>
            <person name="Larimer J."/>
            <person name="McCowan C."/>
            <person name="Murphy C."/>
            <person name="Pearson M."/>
            <person name="Poon T.W."/>
            <person name="Priest M."/>
            <person name="Roberts A."/>
            <person name="Saif S."/>
            <person name="Shea T."/>
            <person name="Sykes S."/>
            <person name="Wortman J."/>
            <person name="Nusbaum C."/>
            <person name="Birren B."/>
        </authorList>
    </citation>
    <scope>NUCLEOTIDE SEQUENCE [LARGE SCALE GENOMIC DNA]</scope>
    <source>
        <strain evidence="1">IAC_01/95</strain>
    </source>
</reference>
<evidence type="ECO:0000313" key="1">
    <source>
        <dbReference type="EMBL" id="ETM48719.1"/>
    </source>
</evidence>
<accession>W2NM20</accession>
<dbReference type="AlphaFoldDB" id="W2NM20"/>